<evidence type="ECO:0000313" key="3">
    <source>
        <dbReference type="Proteomes" id="UP000449906"/>
    </source>
</evidence>
<evidence type="ECO:0000259" key="1">
    <source>
        <dbReference type="Pfam" id="PF13625"/>
    </source>
</evidence>
<dbReference type="Pfam" id="PF13625">
    <property type="entry name" value="Helicase_C_3"/>
    <property type="match status" value="1"/>
</dbReference>
<reference evidence="2 3" key="1">
    <citation type="submission" date="2019-09" db="EMBL/GenBank/DDBJ databases">
        <title>Pimelobacter sp. isolated from Paulinella.</title>
        <authorList>
            <person name="Jeong S.E."/>
        </authorList>
    </citation>
    <scope>NUCLEOTIDE SEQUENCE [LARGE SCALE GENOMIC DNA]</scope>
    <source>
        <strain evidence="2 3">Pch-N</strain>
    </source>
</reference>
<gene>
    <name evidence="2" type="ORF">F9L07_26870</name>
</gene>
<name>A0A7J5DQW4_NOCSI</name>
<dbReference type="Proteomes" id="UP000449906">
    <property type="component" value="Unassembled WGS sequence"/>
</dbReference>
<accession>A0A7J5DQW4</accession>
<protein>
    <recommendedName>
        <fullName evidence="1">Helicase XPB/Ssl2 N-terminal domain-containing protein</fullName>
    </recommendedName>
</protein>
<organism evidence="2 3">
    <name type="scientific">Nocardioides simplex</name>
    <name type="common">Arthrobacter simplex</name>
    <dbReference type="NCBI Taxonomy" id="2045"/>
    <lineage>
        <taxon>Bacteria</taxon>
        <taxon>Bacillati</taxon>
        <taxon>Actinomycetota</taxon>
        <taxon>Actinomycetes</taxon>
        <taxon>Propionibacteriales</taxon>
        <taxon>Nocardioidaceae</taxon>
        <taxon>Pimelobacter</taxon>
    </lineage>
</organism>
<evidence type="ECO:0000313" key="2">
    <source>
        <dbReference type="EMBL" id="KAB2807120.1"/>
    </source>
</evidence>
<dbReference type="AlphaFoldDB" id="A0A7J5DQW4"/>
<comment type="caution">
    <text evidence="2">The sequence shown here is derived from an EMBL/GenBank/DDBJ whole genome shotgun (WGS) entry which is preliminary data.</text>
</comment>
<sequence>MGAGPSGHRSLADQLRSWPDERIRRLLTERPDLATPAPHDFGQLASRAAARSSIARALDGLTRGELSVLDALVVAGQTTDSELVAIVRAEPGYVAAVLDRLRALALAWDSPEGLRPLSGISDALIGGRDAGVSGLRPCSPTPRPQEEIVAAVAALPDGARRMLDHVVAEGGTAKSGSARIGLSPDDAETPAELLIALRLLVPGGSLLPGLLVVPGEVGLALRGGRTTTEPVDVVPEVASAERPSRLTLSAAAGAATDIVRRTELLLEWWGHRPAAALRTTGLGVRELKATAAHLQVGESEAALVVEVAGEAGLLGTRADADGNQVWVPTVEFDRWRALPTAERWSRLARAWLASPRLPSLVGERGPDQKPWNALTPELSAAGMPEAKAMALTALAELPDGHGLAAGTGLPSLVARLAWERPRRPRTRPDLVAWAVAEAAVLGITGAETLAPYARPLLAGEDPAPALAELLPPPVDHVLVQADLTAVAPGPLEPDLARQLQQVADVESHGAATVYRFTADSLRRALDAGWTAAELHAFVLAASRTPIPQPLSYLIDDVVRSFGRLRVGVASSFVRSEDEAALAALENHPKAAGLGLQRIAPTVLVSTVPIDVLLPRLRELGAAPVVEGPDGVVRVGAAEALRARTPRTREVADAARAAARQSAQVAAAVTALRDGDEAARNRPASASVAGGGVLSALRDAIERRGTVLIGFTDNQGVVAERAIRPLSVEGGQLTARDADAEPDDLDAERRYAVHRISRVVPTGT</sequence>
<dbReference type="InterPro" id="IPR032830">
    <property type="entry name" value="XPB/Ssl2_N"/>
</dbReference>
<feature type="domain" description="Helicase XPB/Ssl2 N-terminal" evidence="1">
    <location>
        <begin position="477"/>
        <end position="599"/>
    </location>
</feature>
<dbReference type="EMBL" id="WBVM01000006">
    <property type="protein sequence ID" value="KAB2807120.1"/>
    <property type="molecule type" value="Genomic_DNA"/>
</dbReference>
<proteinExistence type="predicted"/>